<protein>
    <recommendedName>
        <fullName evidence="3">Host specificity protein J</fullName>
    </recommendedName>
</protein>
<dbReference type="AlphaFoldDB" id="A0A3U2RXY7"/>
<proteinExistence type="predicted"/>
<evidence type="ECO:0008006" key="3">
    <source>
        <dbReference type="Google" id="ProtNLM"/>
    </source>
</evidence>
<reference evidence="2" key="2">
    <citation type="submission" date="2019-10" db="EMBL/GenBank/DDBJ databases">
        <authorList>
            <consortium name="NCBI Pathogen Detection Project"/>
        </authorList>
    </citation>
    <scope>NUCLEOTIDE SEQUENCE</scope>
    <source>
        <strain evidence="2">Salmonella enterica</strain>
    </source>
</reference>
<feature type="region of interest" description="Disordered" evidence="1">
    <location>
        <begin position="1"/>
        <end position="21"/>
    </location>
</feature>
<sequence>MSKGGGKGHTPREAKDDLKSTQQLSVIDALSEGPIVGPVNGLQSVLINNTPVVDADGNSNIHGVTVVYQVGETPQAPLEGFEASGAETVLGVEVKHDNPVSATYQIGKTITVMANCERNGGAGAITVTININGQVKTAEVMPYTAGIPAMYQTVVFSVYTTSPVVDISVSLRVRGQYTTSASVWPLVMVSRSGSNFTN</sequence>
<feature type="compositionally biased region" description="Basic and acidic residues" evidence="1">
    <location>
        <begin position="10"/>
        <end position="19"/>
    </location>
</feature>
<gene>
    <name evidence="2" type="ORF">GB248_05270</name>
</gene>
<dbReference type="PANTHER" id="PTHR36251">
    <property type="entry name" value="FELS-1 PROPHAGE HOST SPECIFICITY PROTEIN-RELATED"/>
    <property type="match status" value="1"/>
</dbReference>
<dbReference type="PANTHER" id="PTHR36251:SF2">
    <property type="entry name" value="GIFSY-2 PROPHAGE HOST SPECIFICITY PROTEIN J, PHAGE LAMBDA"/>
    <property type="match status" value="1"/>
</dbReference>
<accession>A0A3U2RXY7</accession>
<dbReference type="InterPro" id="IPR053171">
    <property type="entry name" value="Viral_Tip_Attach_Protein"/>
</dbReference>
<dbReference type="EMBL" id="DAAGZG010000004">
    <property type="protein sequence ID" value="HAB5165148.1"/>
    <property type="molecule type" value="Genomic_DNA"/>
</dbReference>
<evidence type="ECO:0000313" key="2">
    <source>
        <dbReference type="EMBL" id="HAB5165148.1"/>
    </source>
</evidence>
<reference evidence="2" key="1">
    <citation type="journal article" date="2018" name="Genome Biol.">
        <title>SKESA: strategic k-mer extension for scrupulous assemblies.</title>
        <authorList>
            <person name="Souvorov A."/>
            <person name="Agarwala R."/>
            <person name="Lipman D.J."/>
        </authorList>
    </citation>
    <scope>NUCLEOTIDE SEQUENCE</scope>
    <source>
        <strain evidence="2">Salmonella enterica</strain>
    </source>
</reference>
<evidence type="ECO:0000256" key="1">
    <source>
        <dbReference type="SAM" id="MobiDB-lite"/>
    </source>
</evidence>
<comment type="caution">
    <text evidence="2">The sequence shown here is derived from an EMBL/GenBank/DDBJ whole genome shotgun (WGS) entry which is preliminary data.</text>
</comment>
<organism evidence="2">
    <name type="scientific">Salmonella enterica I</name>
    <dbReference type="NCBI Taxonomy" id="59201"/>
    <lineage>
        <taxon>Bacteria</taxon>
        <taxon>Pseudomonadati</taxon>
        <taxon>Pseudomonadota</taxon>
        <taxon>Gammaproteobacteria</taxon>
        <taxon>Enterobacterales</taxon>
        <taxon>Enterobacteriaceae</taxon>
        <taxon>Salmonella</taxon>
    </lineage>
</organism>
<name>A0A3U2RXY7_SALET</name>